<evidence type="ECO:0008006" key="3">
    <source>
        <dbReference type="Google" id="ProtNLM"/>
    </source>
</evidence>
<dbReference type="InterPro" id="IPR011335">
    <property type="entry name" value="Restrct_endonuc-II-like"/>
</dbReference>
<dbReference type="AlphaFoldDB" id="A0A068LWQ1"/>
<name>A0A068LWQ1_BACMM</name>
<evidence type="ECO:0000313" key="2">
    <source>
        <dbReference type="Proteomes" id="UP000027602"/>
    </source>
</evidence>
<accession>A0A068LWQ1</accession>
<dbReference type="eggNOG" id="COG0457">
    <property type="taxonomic scope" value="Bacteria"/>
</dbReference>
<dbReference type="EMBL" id="CP007739">
    <property type="protein sequence ID" value="AIE59957.1"/>
    <property type="molecule type" value="Genomic_DNA"/>
</dbReference>
<dbReference type="STRING" id="796606.BMMGA3_07745"/>
<dbReference type="KEGG" id="bmet:BMMGA3_07745"/>
<protein>
    <recommendedName>
        <fullName evidence="3">Restriction endonuclease type IV Mrr domain-containing protein</fullName>
    </recommendedName>
</protein>
<gene>
    <name evidence="1" type="ORF">BMMGA3_07745</name>
</gene>
<dbReference type="RefSeq" id="WP_038502151.1">
    <property type="nucleotide sequence ID" value="NZ_CP007739.1"/>
</dbReference>
<dbReference type="SUPFAM" id="SSF52980">
    <property type="entry name" value="Restriction endonuclease-like"/>
    <property type="match status" value="1"/>
</dbReference>
<organism evidence="1 2">
    <name type="scientific">Bacillus methanolicus (strain MGA3 / ATCC 53907)</name>
    <dbReference type="NCBI Taxonomy" id="796606"/>
    <lineage>
        <taxon>Bacteria</taxon>
        <taxon>Bacillati</taxon>
        <taxon>Bacillota</taxon>
        <taxon>Bacilli</taxon>
        <taxon>Bacillales</taxon>
        <taxon>Bacillaceae</taxon>
        <taxon>Bacillus</taxon>
    </lineage>
</organism>
<dbReference type="HOGENOM" id="CLU_1056270_0_0_9"/>
<proteinExistence type="predicted"/>
<dbReference type="Proteomes" id="UP000027602">
    <property type="component" value="Chromosome"/>
</dbReference>
<keyword evidence="2" id="KW-1185">Reference proteome</keyword>
<sequence length="263" mass="30919">MVYKRLLRPANWQDFQRMICSLFERKYNMGVSNLYGRDGEAQHGVDIYFKNVPILGGKNVGIQCKRIDKLRKDIIDAEYEKVCNEFPNPIDIFIIVTTDATKTELQDYSYKKDDPKCEIVFWEKIESDIQLYEDILRSYYKEFIILRDFVSQGNAASKLFVLEFQGTKAEFIITRIPTYEGTFGNGVSFILNLQTKKATYYPIRNKNDLLEIFDHPFDAYAVYHFLQHYNEDNIFADTSIGHQFFIDSKTYDEITKAIEDLNK</sequence>
<evidence type="ECO:0000313" key="1">
    <source>
        <dbReference type="EMBL" id="AIE59957.1"/>
    </source>
</evidence>
<reference evidence="1 2" key="1">
    <citation type="journal article" date="2015" name="BMC Genomics">
        <title>Transcriptome analysis of thermophilic methylotrophic Bacillus methanolicus MGA3 using RNA-sequencing provides detailed insights into its previously uncharted transcriptional landscape.</title>
        <authorList>
            <person name="Irla M."/>
            <person name="Neshat A."/>
            <person name="Brautaset T."/>
            <person name="Ruckert C."/>
            <person name="Kalinowski J."/>
            <person name="Wendisch V.F."/>
        </authorList>
    </citation>
    <scope>NUCLEOTIDE SEQUENCE [LARGE SCALE GENOMIC DNA]</scope>
    <source>
        <strain evidence="2">MGA3 / ATCC 53907</strain>
    </source>
</reference>